<dbReference type="PANTHER" id="PTHR47074">
    <property type="entry name" value="BNAC02G40300D PROTEIN"/>
    <property type="match status" value="1"/>
</dbReference>
<dbReference type="InterPro" id="IPR052929">
    <property type="entry name" value="RNase_H-like_EbsB-rel"/>
</dbReference>
<name>A0ABR2PAJ4_9ROSI</name>
<protein>
    <recommendedName>
        <fullName evidence="3">RNase H type-1 domain-containing protein</fullName>
    </recommendedName>
</protein>
<evidence type="ECO:0000313" key="1">
    <source>
        <dbReference type="EMBL" id="KAK8985460.1"/>
    </source>
</evidence>
<accession>A0ABR2PAJ4</accession>
<comment type="caution">
    <text evidence="1">The sequence shown here is derived from an EMBL/GenBank/DDBJ whole genome shotgun (WGS) entry which is preliminary data.</text>
</comment>
<evidence type="ECO:0000313" key="2">
    <source>
        <dbReference type="Proteomes" id="UP001396334"/>
    </source>
</evidence>
<gene>
    <name evidence="1" type="ORF">V6N11_068716</name>
</gene>
<dbReference type="EMBL" id="JBBPBN010000069">
    <property type="protein sequence ID" value="KAK8985460.1"/>
    <property type="molecule type" value="Genomic_DNA"/>
</dbReference>
<sequence length="185" mass="20763">MNFFVFTGVDSDPSLTWLLAHDAFTEFSKVNLLEPPKLYQENGQNQQWTPPPSDCIKINCDAFFINFSSSAAGAAVFRDSHAAGFSSVSFSHISRLCNRQADWVASQIICSLRNRIFIWHLKLQATLIPEIGFTKISETFPGWHLQHPASRRSFPELTPPAPGFKEIVSRIGTSNTGLQGDRYTR</sequence>
<organism evidence="1 2">
    <name type="scientific">Hibiscus sabdariffa</name>
    <name type="common">roselle</name>
    <dbReference type="NCBI Taxonomy" id="183260"/>
    <lineage>
        <taxon>Eukaryota</taxon>
        <taxon>Viridiplantae</taxon>
        <taxon>Streptophyta</taxon>
        <taxon>Embryophyta</taxon>
        <taxon>Tracheophyta</taxon>
        <taxon>Spermatophyta</taxon>
        <taxon>Magnoliopsida</taxon>
        <taxon>eudicotyledons</taxon>
        <taxon>Gunneridae</taxon>
        <taxon>Pentapetalae</taxon>
        <taxon>rosids</taxon>
        <taxon>malvids</taxon>
        <taxon>Malvales</taxon>
        <taxon>Malvaceae</taxon>
        <taxon>Malvoideae</taxon>
        <taxon>Hibiscus</taxon>
    </lineage>
</organism>
<dbReference type="Proteomes" id="UP001396334">
    <property type="component" value="Unassembled WGS sequence"/>
</dbReference>
<dbReference type="PANTHER" id="PTHR47074:SF61">
    <property type="entry name" value="RNASE H TYPE-1 DOMAIN-CONTAINING PROTEIN"/>
    <property type="match status" value="1"/>
</dbReference>
<reference evidence="1 2" key="1">
    <citation type="journal article" date="2024" name="G3 (Bethesda)">
        <title>Genome assembly of Hibiscus sabdariffa L. provides insights into metabolisms of medicinal natural products.</title>
        <authorList>
            <person name="Kim T."/>
        </authorList>
    </citation>
    <scope>NUCLEOTIDE SEQUENCE [LARGE SCALE GENOMIC DNA]</scope>
    <source>
        <strain evidence="1">TK-2024</strain>
        <tissue evidence="1">Old leaves</tissue>
    </source>
</reference>
<keyword evidence="2" id="KW-1185">Reference proteome</keyword>
<proteinExistence type="predicted"/>
<evidence type="ECO:0008006" key="3">
    <source>
        <dbReference type="Google" id="ProtNLM"/>
    </source>
</evidence>